<reference evidence="3" key="2">
    <citation type="submission" date="2019-10" db="EMBL/GenBank/DDBJ databases">
        <authorList>
            <consortium name="NCBI Genome Project"/>
        </authorList>
    </citation>
    <scope>NUCLEOTIDE SEQUENCE</scope>
    <source>
        <strain evidence="3">NI907</strain>
    </source>
</reference>
<feature type="compositionally biased region" description="Gly residues" evidence="1">
    <location>
        <begin position="12"/>
        <end position="35"/>
    </location>
</feature>
<reference evidence="3" key="3">
    <citation type="submission" date="2025-08" db="UniProtKB">
        <authorList>
            <consortium name="RefSeq"/>
        </authorList>
    </citation>
    <scope>IDENTIFICATION</scope>
    <source>
        <strain evidence="3">NI907</strain>
    </source>
</reference>
<gene>
    <name evidence="3" type="ORF">PgNI_10895</name>
</gene>
<name>A0A6P8B0A3_PYRGI</name>
<protein>
    <submittedName>
        <fullName evidence="3">Uncharacterized protein</fullName>
    </submittedName>
</protein>
<evidence type="ECO:0000256" key="1">
    <source>
        <dbReference type="SAM" id="MobiDB-lite"/>
    </source>
</evidence>
<dbReference type="RefSeq" id="XP_030980474.1">
    <property type="nucleotide sequence ID" value="XM_031130869.1"/>
</dbReference>
<sequence>SPQSGDPSSPGCVGGFCGNNLGGPGSSTGGGKKKQ</sequence>
<feature type="non-terminal residue" evidence="3">
    <location>
        <position position="1"/>
    </location>
</feature>
<organism evidence="2 3">
    <name type="scientific">Pyricularia grisea</name>
    <name type="common">Crabgrass-specific blast fungus</name>
    <name type="synonym">Magnaporthe grisea</name>
    <dbReference type="NCBI Taxonomy" id="148305"/>
    <lineage>
        <taxon>Eukaryota</taxon>
        <taxon>Fungi</taxon>
        <taxon>Dikarya</taxon>
        <taxon>Ascomycota</taxon>
        <taxon>Pezizomycotina</taxon>
        <taxon>Sordariomycetes</taxon>
        <taxon>Sordariomycetidae</taxon>
        <taxon>Magnaporthales</taxon>
        <taxon>Pyriculariaceae</taxon>
        <taxon>Pyricularia</taxon>
    </lineage>
</organism>
<evidence type="ECO:0000313" key="3">
    <source>
        <dbReference type="RefSeq" id="XP_030980474.1"/>
    </source>
</evidence>
<keyword evidence="2" id="KW-1185">Reference proteome</keyword>
<evidence type="ECO:0000313" key="2">
    <source>
        <dbReference type="Proteomes" id="UP000515153"/>
    </source>
</evidence>
<dbReference type="Proteomes" id="UP000515153">
    <property type="component" value="Chromosome VII"/>
</dbReference>
<dbReference type="AlphaFoldDB" id="A0A6P8B0A3"/>
<dbReference type="KEGG" id="pgri:PgNI_10895"/>
<dbReference type="GeneID" id="41965774"/>
<accession>A0A6P8B0A3</accession>
<proteinExistence type="predicted"/>
<reference evidence="2 3" key="1">
    <citation type="journal article" date="2019" name="Mol. Biol. Evol.">
        <title>Blast fungal genomes show frequent chromosomal changes, gene gains and losses, and effector gene turnover.</title>
        <authorList>
            <person name="Gomez Luciano L.B."/>
            <person name="Jason Tsai I."/>
            <person name="Chuma I."/>
            <person name="Tosa Y."/>
            <person name="Chen Y.H."/>
            <person name="Li J.Y."/>
            <person name="Li M.Y."/>
            <person name="Jade Lu M.Y."/>
            <person name="Nakayashiki H."/>
            <person name="Li W.H."/>
        </authorList>
    </citation>
    <scope>NUCLEOTIDE SEQUENCE [LARGE SCALE GENOMIC DNA]</scope>
    <source>
        <strain evidence="2 3">NI907</strain>
    </source>
</reference>
<feature type="region of interest" description="Disordered" evidence="1">
    <location>
        <begin position="1"/>
        <end position="35"/>
    </location>
</feature>